<dbReference type="AlphaFoldDB" id="A0A8H6INY3"/>
<evidence type="ECO:0000313" key="3">
    <source>
        <dbReference type="Proteomes" id="UP000652219"/>
    </source>
</evidence>
<protein>
    <submittedName>
        <fullName evidence="2">Uncharacterized protein</fullName>
    </submittedName>
</protein>
<feature type="compositionally biased region" description="Basic and acidic residues" evidence="1">
    <location>
        <begin position="59"/>
        <end position="76"/>
    </location>
</feature>
<accession>A0A8H6INY3</accession>
<comment type="caution">
    <text evidence="2">The sequence shown here is derived from an EMBL/GenBank/DDBJ whole genome shotgun (WGS) entry which is preliminary data.</text>
</comment>
<proteinExistence type="predicted"/>
<keyword evidence="3" id="KW-1185">Reference proteome</keyword>
<sequence>MDTQSNQSMCYGDAPAKPTHKFSTTDSTSSTTQWRQSSFENQPISQDASAYRVSYQGTDARDSEAQHRARVEEETARIMGQSSGRR</sequence>
<dbReference type="Proteomes" id="UP000652219">
    <property type="component" value="Unassembled WGS sequence"/>
</dbReference>
<feature type="region of interest" description="Disordered" evidence="1">
    <location>
        <begin position="1"/>
        <end position="86"/>
    </location>
</feature>
<reference evidence="2 3" key="1">
    <citation type="journal article" date="2020" name="Phytopathology">
        <title>Genome Sequence Resources of Colletotrichum truncatum, C. plurivorum, C. musicola, and C. sojae: Four Species Pathogenic to Soybean (Glycine max).</title>
        <authorList>
            <person name="Rogerio F."/>
            <person name="Boufleur T.R."/>
            <person name="Ciampi-Guillardi M."/>
            <person name="Sukno S.A."/>
            <person name="Thon M.R."/>
            <person name="Massola Junior N.S."/>
            <person name="Baroncelli R."/>
        </authorList>
    </citation>
    <scope>NUCLEOTIDE SEQUENCE [LARGE SCALE GENOMIC DNA]</scope>
    <source>
        <strain evidence="2 3">LFN0009</strain>
    </source>
</reference>
<name>A0A8H6INY3_9PEZI</name>
<gene>
    <name evidence="2" type="ORF">CSOJ01_15080</name>
</gene>
<organism evidence="2 3">
    <name type="scientific">Colletotrichum sojae</name>
    <dbReference type="NCBI Taxonomy" id="2175907"/>
    <lineage>
        <taxon>Eukaryota</taxon>
        <taxon>Fungi</taxon>
        <taxon>Dikarya</taxon>
        <taxon>Ascomycota</taxon>
        <taxon>Pezizomycotina</taxon>
        <taxon>Sordariomycetes</taxon>
        <taxon>Hypocreomycetidae</taxon>
        <taxon>Glomerellales</taxon>
        <taxon>Glomerellaceae</taxon>
        <taxon>Colletotrichum</taxon>
        <taxon>Colletotrichum orchidearum species complex</taxon>
    </lineage>
</organism>
<feature type="compositionally biased region" description="Polar residues" evidence="1">
    <location>
        <begin position="33"/>
        <end position="48"/>
    </location>
</feature>
<dbReference type="EMBL" id="WIGN01000574">
    <property type="protein sequence ID" value="KAF6788153.1"/>
    <property type="molecule type" value="Genomic_DNA"/>
</dbReference>
<evidence type="ECO:0000313" key="2">
    <source>
        <dbReference type="EMBL" id="KAF6788153.1"/>
    </source>
</evidence>
<evidence type="ECO:0000256" key="1">
    <source>
        <dbReference type="SAM" id="MobiDB-lite"/>
    </source>
</evidence>